<dbReference type="GO" id="GO:0030145">
    <property type="term" value="F:manganese ion binding"/>
    <property type="evidence" value="ECO:0007669"/>
    <property type="project" value="InterPro"/>
</dbReference>
<dbReference type="InterPro" id="IPR000994">
    <property type="entry name" value="Pept_M24"/>
</dbReference>
<dbReference type="Gene3D" id="3.40.350.10">
    <property type="entry name" value="Creatinase/prolidase N-terminal domain"/>
    <property type="match status" value="1"/>
</dbReference>
<keyword evidence="14" id="KW-0031">Aminopeptidase</keyword>
<gene>
    <name evidence="14" type="ORF">IQ22_00535</name>
</gene>
<dbReference type="InterPro" id="IPR029149">
    <property type="entry name" value="Creatin/AminoP/Spt16_N"/>
</dbReference>
<evidence type="ECO:0000313" key="14">
    <source>
        <dbReference type="EMBL" id="TWI57320.1"/>
    </source>
</evidence>
<evidence type="ECO:0000256" key="8">
    <source>
        <dbReference type="ARBA" id="ARBA00023049"/>
    </source>
</evidence>
<sequence length="444" mass="49938">MTRIPKAEFARRRRALMGEMAAGSIAILPAAPVRHRNRDIEYAYRQDSDFQYLTGFPEPEAVLALIPGREYGEYVLFCREKDPEVELWEGERVGPEDAVRHYGADDAFPISDIHDILPGLIEGRERVYYAIGANPDFDRQLFDWINLIRAKANQGAQPPKELVALDPLIHEARLFKTAAEIRVIREAAAISVQAHRRAMQACRAGLREYHLEAELDYAFRKGGARMTAYGSIVASGRNACIMHYQRNDALLKDGDLVLIDAGCELDCYASDVTRTFPVSGVFSPEQKVLYEIVLAANEAAFGYIAPGRNWDEAHAATVRIITEGLVDLGLLRGTVDALIEQGAYREFYMHRAGHWLGLDVHDVGDYRIGDEWRMLEPGMAMTVEPGIYVHPDNRNVARKWRGIGIRIEDNVVVNRQGYEVLTDGVPKAVDEIERLMADARRATE</sequence>
<dbReference type="EC" id="3.4.11.9" evidence="4"/>
<evidence type="ECO:0000256" key="1">
    <source>
        <dbReference type="ARBA" id="ARBA00001424"/>
    </source>
</evidence>
<comment type="catalytic activity">
    <reaction evidence="1">
        <text>Release of any N-terminal amino acid, including proline, that is linked to proline, even from a dipeptide or tripeptide.</text>
        <dbReference type="EC" id="3.4.11.9"/>
    </reaction>
</comment>
<dbReference type="CDD" id="cd01087">
    <property type="entry name" value="Prolidase"/>
    <property type="match status" value="1"/>
</dbReference>
<dbReference type="AlphaFoldDB" id="A0A562QM96"/>
<dbReference type="Gene3D" id="3.90.230.10">
    <property type="entry name" value="Creatinase/methionine aminopeptidase superfamily"/>
    <property type="match status" value="1"/>
</dbReference>
<evidence type="ECO:0000256" key="2">
    <source>
        <dbReference type="ARBA" id="ARBA00001936"/>
    </source>
</evidence>
<proteinExistence type="inferred from homology"/>
<feature type="domain" description="Aminopeptidase P N-terminal" evidence="13">
    <location>
        <begin position="4"/>
        <end position="138"/>
    </location>
</feature>
<dbReference type="FunFam" id="3.40.350.10:FF:000009">
    <property type="entry name" value="Xaa-Pro aminopeptidase"/>
    <property type="match status" value="1"/>
</dbReference>
<dbReference type="InterPro" id="IPR036005">
    <property type="entry name" value="Creatinase/aminopeptidase-like"/>
</dbReference>
<reference evidence="14 15" key="1">
    <citation type="journal article" date="2015" name="Stand. Genomic Sci.">
        <title>Genomic Encyclopedia of Bacterial and Archaeal Type Strains, Phase III: the genomes of soil and plant-associated and newly described type strains.</title>
        <authorList>
            <person name="Whitman W.B."/>
            <person name="Woyke T."/>
            <person name="Klenk H.P."/>
            <person name="Zhou Y."/>
            <person name="Lilburn T.G."/>
            <person name="Beck B.J."/>
            <person name="De Vos P."/>
            <person name="Vandamme P."/>
            <person name="Eisen J.A."/>
            <person name="Garrity G."/>
            <person name="Hugenholtz P."/>
            <person name="Kyrpides N.C."/>
        </authorList>
    </citation>
    <scope>NUCLEOTIDE SEQUENCE [LARGE SCALE GENOMIC DNA]</scope>
    <source>
        <strain evidence="14 15">CGMCC 1.6858</strain>
    </source>
</reference>
<dbReference type="EMBL" id="VLKY01000002">
    <property type="protein sequence ID" value="TWI57320.1"/>
    <property type="molecule type" value="Genomic_DNA"/>
</dbReference>
<keyword evidence="15" id="KW-1185">Reference proteome</keyword>
<name>A0A562QM96_9PSED</name>
<evidence type="ECO:0000256" key="6">
    <source>
        <dbReference type="ARBA" id="ARBA00022723"/>
    </source>
</evidence>
<dbReference type="FunFam" id="3.90.230.10:FF:000002">
    <property type="entry name" value="Xaa-Pro aminopeptidase 3"/>
    <property type="match status" value="1"/>
</dbReference>
<evidence type="ECO:0000259" key="13">
    <source>
        <dbReference type="SMART" id="SM01011"/>
    </source>
</evidence>
<comment type="cofactor">
    <cofactor evidence="2">
        <name>Mn(2+)</name>
        <dbReference type="ChEBI" id="CHEBI:29035"/>
    </cofactor>
</comment>
<evidence type="ECO:0000313" key="15">
    <source>
        <dbReference type="Proteomes" id="UP000316905"/>
    </source>
</evidence>
<dbReference type="SMART" id="SM01011">
    <property type="entry name" value="AMP_N"/>
    <property type="match status" value="1"/>
</dbReference>
<keyword evidence="5" id="KW-0645">Protease</keyword>
<evidence type="ECO:0000256" key="10">
    <source>
        <dbReference type="ARBA" id="ARBA00069363"/>
    </source>
</evidence>
<keyword evidence="9" id="KW-0464">Manganese</keyword>
<dbReference type="NCBIfam" id="NF008131">
    <property type="entry name" value="PRK10879.1"/>
    <property type="match status" value="1"/>
</dbReference>
<evidence type="ECO:0000256" key="12">
    <source>
        <dbReference type="ARBA" id="ARBA00081411"/>
    </source>
</evidence>
<accession>A0A562QM96</accession>
<dbReference type="RefSeq" id="WP_145137679.1">
    <property type="nucleotide sequence ID" value="NZ_VLKY01000002.1"/>
</dbReference>
<keyword evidence="7" id="KW-0378">Hydrolase</keyword>
<dbReference type="GO" id="GO:0006508">
    <property type="term" value="P:proteolysis"/>
    <property type="evidence" value="ECO:0007669"/>
    <property type="project" value="UniProtKB-KW"/>
</dbReference>
<evidence type="ECO:0000256" key="5">
    <source>
        <dbReference type="ARBA" id="ARBA00022670"/>
    </source>
</evidence>
<keyword evidence="8" id="KW-0482">Metalloprotease</keyword>
<dbReference type="GO" id="GO:0005829">
    <property type="term" value="C:cytosol"/>
    <property type="evidence" value="ECO:0007669"/>
    <property type="project" value="TreeGrafter"/>
</dbReference>
<dbReference type="InterPro" id="IPR007865">
    <property type="entry name" value="Aminopep_P_N"/>
</dbReference>
<organism evidence="14 15">
    <name type="scientific">Pseudomonas duriflava</name>
    <dbReference type="NCBI Taxonomy" id="459528"/>
    <lineage>
        <taxon>Bacteria</taxon>
        <taxon>Pseudomonadati</taxon>
        <taxon>Pseudomonadota</taxon>
        <taxon>Gammaproteobacteria</taxon>
        <taxon>Pseudomonadales</taxon>
        <taxon>Pseudomonadaceae</taxon>
        <taxon>Pseudomonas</taxon>
    </lineage>
</organism>
<dbReference type="SUPFAM" id="SSF53092">
    <property type="entry name" value="Creatinase/prolidase N-terminal domain"/>
    <property type="match status" value="1"/>
</dbReference>
<comment type="similarity">
    <text evidence="3">Belongs to the peptidase M24B family.</text>
</comment>
<dbReference type="GO" id="GO:0070006">
    <property type="term" value="F:metalloaminopeptidase activity"/>
    <property type="evidence" value="ECO:0007669"/>
    <property type="project" value="InterPro"/>
</dbReference>
<evidence type="ECO:0000256" key="11">
    <source>
        <dbReference type="ARBA" id="ARBA00075356"/>
    </source>
</evidence>
<dbReference type="InterPro" id="IPR052433">
    <property type="entry name" value="X-Pro_dipept-like"/>
</dbReference>
<dbReference type="PANTHER" id="PTHR43226:SF4">
    <property type="entry name" value="XAA-PRO AMINOPEPTIDASE 3"/>
    <property type="match status" value="1"/>
</dbReference>
<comment type="caution">
    <text evidence="14">The sequence shown here is derived from an EMBL/GenBank/DDBJ whole genome shotgun (WGS) entry which is preliminary data.</text>
</comment>
<evidence type="ECO:0000256" key="7">
    <source>
        <dbReference type="ARBA" id="ARBA00022801"/>
    </source>
</evidence>
<dbReference type="Pfam" id="PF05195">
    <property type="entry name" value="AMP_N"/>
    <property type="match status" value="1"/>
</dbReference>
<dbReference type="PANTHER" id="PTHR43226">
    <property type="entry name" value="XAA-PRO AMINOPEPTIDASE 3"/>
    <property type="match status" value="1"/>
</dbReference>
<evidence type="ECO:0000256" key="3">
    <source>
        <dbReference type="ARBA" id="ARBA00008766"/>
    </source>
</evidence>
<dbReference type="SUPFAM" id="SSF55920">
    <property type="entry name" value="Creatinase/aminopeptidase"/>
    <property type="match status" value="1"/>
</dbReference>
<protein>
    <recommendedName>
        <fullName evidence="10">Xaa-Pro aminopeptidase</fullName>
        <ecNumber evidence="4">3.4.11.9</ecNumber>
    </recommendedName>
    <alternativeName>
        <fullName evidence="11">Aminopeptidase P II</fullName>
    </alternativeName>
    <alternativeName>
        <fullName evidence="12">X-Pro aminopeptidase</fullName>
    </alternativeName>
</protein>
<dbReference type="Pfam" id="PF00557">
    <property type="entry name" value="Peptidase_M24"/>
    <property type="match status" value="1"/>
</dbReference>
<evidence type="ECO:0000256" key="9">
    <source>
        <dbReference type="ARBA" id="ARBA00023211"/>
    </source>
</evidence>
<dbReference type="Proteomes" id="UP000316905">
    <property type="component" value="Unassembled WGS sequence"/>
</dbReference>
<keyword evidence="6" id="KW-0479">Metal-binding</keyword>
<evidence type="ECO:0000256" key="4">
    <source>
        <dbReference type="ARBA" id="ARBA00012574"/>
    </source>
</evidence>
<dbReference type="OrthoDB" id="9806388at2"/>